<dbReference type="Pfam" id="PF24068">
    <property type="entry name" value="TPD1_C"/>
    <property type="match status" value="1"/>
</dbReference>
<comment type="caution">
    <text evidence="4">The sequence shown here is derived from an EMBL/GenBank/DDBJ whole genome shotgun (WGS) entry which is preliminary data.</text>
</comment>
<organism evidence="4 5">
    <name type="scientific">Eucalyptus globulus</name>
    <name type="common">Tasmanian blue gum</name>
    <dbReference type="NCBI Taxonomy" id="34317"/>
    <lineage>
        <taxon>Eukaryota</taxon>
        <taxon>Viridiplantae</taxon>
        <taxon>Streptophyta</taxon>
        <taxon>Embryophyta</taxon>
        <taxon>Tracheophyta</taxon>
        <taxon>Spermatophyta</taxon>
        <taxon>Magnoliopsida</taxon>
        <taxon>eudicotyledons</taxon>
        <taxon>Gunneridae</taxon>
        <taxon>Pentapetalae</taxon>
        <taxon>rosids</taxon>
        <taxon>malvids</taxon>
        <taxon>Myrtales</taxon>
        <taxon>Myrtaceae</taxon>
        <taxon>Myrtoideae</taxon>
        <taxon>Eucalypteae</taxon>
        <taxon>Eucalyptus</taxon>
    </lineage>
</organism>
<feature type="transmembrane region" description="Helical" evidence="2">
    <location>
        <begin position="106"/>
        <end position="124"/>
    </location>
</feature>
<sequence length="126" mass="13838">MARIVSVAARFAIFMFGATEIQCGHTVRNIAITQKEEGIGKGKKPEWNVTISNPCLCTVLDLTKIEPSVLAEQEDVCLVNNGDPIHMNDAATSSMRRMFLSRLKSATAKSMFLNFVGGGLIYMLQK</sequence>
<reference evidence="4 5" key="1">
    <citation type="submission" date="2024-11" db="EMBL/GenBank/DDBJ databases">
        <title>Chromosome-level genome assembly of Eucalyptus globulus Labill. provides insights into its genome evolution.</title>
        <authorList>
            <person name="Li X."/>
        </authorList>
    </citation>
    <scope>NUCLEOTIDE SEQUENCE [LARGE SCALE GENOMIC DNA]</scope>
    <source>
        <strain evidence="4">CL2024</strain>
        <tissue evidence="4">Fresh tender leaves</tissue>
    </source>
</reference>
<keyword evidence="1 3" id="KW-0732">Signal</keyword>
<feature type="signal peptide" evidence="3">
    <location>
        <begin position="1"/>
        <end position="23"/>
    </location>
</feature>
<keyword evidence="2" id="KW-0472">Membrane</keyword>
<evidence type="ECO:0000256" key="2">
    <source>
        <dbReference type="SAM" id="Phobius"/>
    </source>
</evidence>
<dbReference type="EMBL" id="JBJKBG010000003">
    <property type="protein sequence ID" value="KAL3746530.1"/>
    <property type="molecule type" value="Genomic_DNA"/>
</dbReference>
<dbReference type="AlphaFoldDB" id="A0ABD3L3P9"/>
<evidence type="ECO:0000313" key="4">
    <source>
        <dbReference type="EMBL" id="KAL3746530.1"/>
    </source>
</evidence>
<name>A0ABD3L3P9_EUCGL</name>
<keyword evidence="2" id="KW-0812">Transmembrane</keyword>
<dbReference type="InterPro" id="IPR040361">
    <property type="entry name" value="TPD1"/>
</dbReference>
<feature type="chain" id="PRO_5044880388" evidence="3">
    <location>
        <begin position="24"/>
        <end position="126"/>
    </location>
</feature>
<proteinExistence type="predicted"/>
<keyword evidence="2" id="KW-1133">Transmembrane helix</keyword>
<keyword evidence="5" id="KW-1185">Reference proteome</keyword>
<dbReference type="Proteomes" id="UP001634007">
    <property type="component" value="Unassembled WGS sequence"/>
</dbReference>
<evidence type="ECO:0000256" key="1">
    <source>
        <dbReference type="ARBA" id="ARBA00022729"/>
    </source>
</evidence>
<evidence type="ECO:0000256" key="3">
    <source>
        <dbReference type="SAM" id="SignalP"/>
    </source>
</evidence>
<accession>A0ABD3L3P9</accession>
<evidence type="ECO:0000313" key="5">
    <source>
        <dbReference type="Proteomes" id="UP001634007"/>
    </source>
</evidence>
<gene>
    <name evidence="4" type="ORF">ACJRO7_015483</name>
</gene>
<protein>
    <submittedName>
        <fullName evidence="4">Uncharacterized protein</fullName>
    </submittedName>
</protein>